<reference evidence="11" key="1">
    <citation type="submission" date="2018-05" db="EMBL/GenBank/DDBJ databases">
        <authorList>
            <person name="Deangelis K."/>
            <person name="Huntemann M."/>
            <person name="Clum A."/>
            <person name="Pillay M."/>
            <person name="Palaniappan K."/>
            <person name="Varghese N."/>
            <person name="Mikhailova N."/>
            <person name="Stamatis D."/>
            <person name="Reddy T."/>
            <person name="Daum C."/>
            <person name="Shapiro N."/>
            <person name="Ivanova N."/>
            <person name="Kyrpides N."/>
            <person name="Woyke T."/>
        </authorList>
    </citation>
    <scope>NUCLEOTIDE SEQUENCE [LARGE SCALE GENOMIC DNA]</scope>
    <source>
        <strain evidence="11">GAS496</strain>
    </source>
</reference>
<evidence type="ECO:0000313" key="11">
    <source>
        <dbReference type="Proteomes" id="UP000247781"/>
    </source>
</evidence>
<dbReference type="PANTHER" id="PTHR43292:SF3">
    <property type="entry name" value="ACYL-COA DEHYDROGENASE FADE29"/>
    <property type="match status" value="1"/>
</dbReference>
<dbReference type="Pfam" id="PF00441">
    <property type="entry name" value="Acyl-CoA_dh_1"/>
    <property type="match status" value="1"/>
</dbReference>
<dbReference type="InterPro" id="IPR046373">
    <property type="entry name" value="Acyl-CoA_Oxase/DH_mid-dom_sf"/>
</dbReference>
<dbReference type="GO" id="GO:0005886">
    <property type="term" value="C:plasma membrane"/>
    <property type="evidence" value="ECO:0007669"/>
    <property type="project" value="TreeGrafter"/>
</dbReference>
<dbReference type="Proteomes" id="UP000247781">
    <property type="component" value="Unassembled WGS sequence"/>
</dbReference>
<comment type="caution">
    <text evidence="10">The sequence shown here is derived from an EMBL/GenBank/DDBJ whole genome shotgun (WGS) entry which is preliminary data.</text>
</comment>
<evidence type="ECO:0000256" key="3">
    <source>
        <dbReference type="ARBA" id="ARBA00022630"/>
    </source>
</evidence>
<dbReference type="PROSITE" id="PS00072">
    <property type="entry name" value="ACYL_COA_DH_1"/>
    <property type="match status" value="1"/>
</dbReference>
<dbReference type="Gene3D" id="1.20.140.10">
    <property type="entry name" value="Butyryl-CoA Dehydrogenase, subunit A, domain 3"/>
    <property type="match status" value="1"/>
</dbReference>
<keyword evidence="11" id="KW-1185">Reference proteome</keyword>
<gene>
    <name evidence="10" type="ORF">C8E89_103100</name>
</gene>
<evidence type="ECO:0000259" key="7">
    <source>
        <dbReference type="Pfam" id="PF00441"/>
    </source>
</evidence>
<dbReference type="AlphaFoldDB" id="A0A318HK20"/>
<dbReference type="SUPFAM" id="SSF56645">
    <property type="entry name" value="Acyl-CoA dehydrogenase NM domain-like"/>
    <property type="match status" value="1"/>
</dbReference>
<feature type="domain" description="Acyl-CoA oxidase/dehydrogenase middle" evidence="8">
    <location>
        <begin position="128"/>
        <end position="222"/>
    </location>
</feature>
<comment type="similarity">
    <text evidence="2 6">Belongs to the acyl-CoA dehydrogenase family.</text>
</comment>
<organism evidence="10 11">
    <name type="scientific">Mycolicibacterium moriokaense</name>
    <dbReference type="NCBI Taxonomy" id="39691"/>
    <lineage>
        <taxon>Bacteria</taxon>
        <taxon>Bacillati</taxon>
        <taxon>Actinomycetota</taxon>
        <taxon>Actinomycetes</taxon>
        <taxon>Mycobacteriales</taxon>
        <taxon>Mycobacteriaceae</taxon>
        <taxon>Mycolicibacterium</taxon>
    </lineage>
</organism>
<evidence type="ECO:0000256" key="1">
    <source>
        <dbReference type="ARBA" id="ARBA00001974"/>
    </source>
</evidence>
<dbReference type="InterPro" id="IPR052161">
    <property type="entry name" value="Mycobact_Acyl-CoA_DH"/>
</dbReference>
<sequence>MDFSYPPEVEQFRKELRAWLAANLTDEVVAAGRRRGRDPATFETLRGWDAALADAGWGAVSWPQEYGGRGATVLEQLAYAEETIHARAPVPLNVIGMNNIAPAIMQFGTDSQKRELLPRMVRADDIWCQGMSEPEAGSDLASLRTRAVLDGDEYVVNGQKIWTSLGHRADWCQLYVRTDLGAPKHKGISCLIVDMALAGIEARPLVTLNGDADFAEVFFNDVRVPADALLGPLNGGWNVATTTLSHERAGAARLYAQLEVQLQDLVTDLTDCEVDGRPVLEDSAMLRRLGEVAVRIKYLEVLCQRSISATLHGGDALGSASLAKSVWAEAGQELAALAFDVLGSNRRWSDRRLTSRSLTIAGGTTQINKSVTATRVLGLPRQ</sequence>
<accession>A0A318HK20</accession>
<dbReference type="PANTHER" id="PTHR43292">
    <property type="entry name" value="ACYL-COA DEHYDROGENASE"/>
    <property type="match status" value="1"/>
</dbReference>
<dbReference type="FunFam" id="2.40.110.10:FF:000011">
    <property type="entry name" value="Acyl-CoA dehydrogenase FadE34"/>
    <property type="match status" value="1"/>
</dbReference>
<evidence type="ECO:0000256" key="6">
    <source>
        <dbReference type="RuleBase" id="RU362125"/>
    </source>
</evidence>
<protein>
    <submittedName>
        <fullName evidence="10">Alkylation response protein AidB-like acyl-CoA dehydrogenase</fullName>
    </submittedName>
</protein>
<proteinExistence type="inferred from homology"/>
<dbReference type="InterPro" id="IPR037069">
    <property type="entry name" value="AcylCoA_DH/ox_N_sf"/>
</dbReference>
<dbReference type="Gene3D" id="2.40.110.10">
    <property type="entry name" value="Butyryl-CoA Dehydrogenase, subunit A, domain 2"/>
    <property type="match status" value="1"/>
</dbReference>
<dbReference type="GO" id="GO:0003995">
    <property type="term" value="F:acyl-CoA dehydrogenase activity"/>
    <property type="evidence" value="ECO:0007669"/>
    <property type="project" value="InterPro"/>
</dbReference>
<evidence type="ECO:0000259" key="8">
    <source>
        <dbReference type="Pfam" id="PF02770"/>
    </source>
</evidence>
<dbReference type="GO" id="GO:0050660">
    <property type="term" value="F:flavin adenine dinucleotide binding"/>
    <property type="evidence" value="ECO:0007669"/>
    <property type="project" value="InterPro"/>
</dbReference>
<keyword evidence="4 6" id="KW-0274">FAD</keyword>
<evidence type="ECO:0000256" key="2">
    <source>
        <dbReference type="ARBA" id="ARBA00009347"/>
    </source>
</evidence>
<dbReference type="InterPro" id="IPR006089">
    <property type="entry name" value="Acyl-CoA_DH_CS"/>
</dbReference>
<dbReference type="Pfam" id="PF02770">
    <property type="entry name" value="Acyl-CoA_dh_M"/>
    <property type="match status" value="1"/>
</dbReference>
<dbReference type="OrthoDB" id="5179760at2"/>
<reference evidence="10 11" key="2">
    <citation type="submission" date="2018-06" db="EMBL/GenBank/DDBJ databases">
        <title>Sequencing of bacterial isolates from soil warming experiment in Harvard Forest, Massachusetts, USA.</title>
        <authorList>
            <person name="Deangelis K.PhD."/>
        </authorList>
    </citation>
    <scope>NUCLEOTIDE SEQUENCE [LARGE SCALE GENOMIC DNA]</scope>
    <source>
        <strain evidence="10 11">GAS496</strain>
    </source>
</reference>
<keyword evidence="3 6" id="KW-0285">Flavoprotein</keyword>
<feature type="domain" description="Acyl-CoA dehydrogenase/oxidase C-terminal" evidence="7">
    <location>
        <begin position="234"/>
        <end position="376"/>
    </location>
</feature>
<dbReference type="Pfam" id="PF02771">
    <property type="entry name" value="Acyl-CoA_dh_N"/>
    <property type="match status" value="1"/>
</dbReference>
<dbReference type="Gene3D" id="1.10.540.10">
    <property type="entry name" value="Acyl-CoA dehydrogenase/oxidase, N-terminal domain"/>
    <property type="match status" value="1"/>
</dbReference>
<dbReference type="InterPro" id="IPR006091">
    <property type="entry name" value="Acyl-CoA_Oxase/DH_mid-dom"/>
</dbReference>
<evidence type="ECO:0000313" key="10">
    <source>
        <dbReference type="EMBL" id="PXX11013.1"/>
    </source>
</evidence>
<dbReference type="InterPro" id="IPR036250">
    <property type="entry name" value="AcylCo_DH-like_C"/>
</dbReference>
<dbReference type="SUPFAM" id="SSF47203">
    <property type="entry name" value="Acyl-CoA dehydrogenase C-terminal domain-like"/>
    <property type="match status" value="1"/>
</dbReference>
<evidence type="ECO:0000256" key="4">
    <source>
        <dbReference type="ARBA" id="ARBA00022827"/>
    </source>
</evidence>
<dbReference type="RefSeq" id="WP_110315105.1">
    <property type="nucleotide sequence ID" value="NZ_QJJU01000003.1"/>
</dbReference>
<dbReference type="InterPro" id="IPR009075">
    <property type="entry name" value="AcylCo_DH/oxidase_C"/>
</dbReference>
<dbReference type="EMBL" id="QJJU01000003">
    <property type="protein sequence ID" value="PXX11013.1"/>
    <property type="molecule type" value="Genomic_DNA"/>
</dbReference>
<name>A0A318HK20_9MYCO</name>
<evidence type="ECO:0000259" key="9">
    <source>
        <dbReference type="Pfam" id="PF02771"/>
    </source>
</evidence>
<keyword evidence="5 6" id="KW-0560">Oxidoreductase</keyword>
<feature type="domain" description="Acyl-CoA dehydrogenase/oxidase N-terminal" evidence="9">
    <location>
        <begin position="7"/>
        <end position="122"/>
    </location>
</feature>
<dbReference type="InterPro" id="IPR009100">
    <property type="entry name" value="AcylCoA_DH/oxidase_NM_dom_sf"/>
</dbReference>
<comment type="cofactor">
    <cofactor evidence="1 6">
        <name>FAD</name>
        <dbReference type="ChEBI" id="CHEBI:57692"/>
    </cofactor>
</comment>
<dbReference type="InterPro" id="IPR013786">
    <property type="entry name" value="AcylCoA_DH/ox_N"/>
</dbReference>
<evidence type="ECO:0000256" key="5">
    <source>
        <dbReference type="ARBA" id="ARBA00023002"/>
    </source>
</evidence>